<evidence type="ECO:0000256" key="2">
    <source>
        <dbReference type="ARBA" id="ARBA00022434"/>
    </source>
</evidence>
<comment type="function">
    <text evidence="7">Iron-storage protein.</text>
</comment>
<dbReference type="eggNOG" id="COG1528">
    <property type="taxonomic scope" value="Bacteria"/>
</dbReference>
<feature type="binding site" evidence="6">
    <location>
        <position position="20"/>
    </location>
    <ligand>
        <name>Fe cation</name>
        <dbReference type="ChEBI" id="CHEBI:24875"/>
        <label>1</label>
    </ligand>
</feature>
<dbReference type="OrthoDB" id="9801481at2"/>
<keyword evidence="4 9" id="KW-0560">Oxidoreductase</keyword>
<keyword evidence="2 7" id="KW-0409">Iron storage</keyword>
<dbReference type="InterPro" id="IPR009040">
    <property type="entry name" value="Ferritin-like_diiron"/>
</dbReference>
<dbReference type="GO" id="GO:0008199">
    <property type="term" value="F:ferric iron binding"/>
    <property type="evidence" value="ECO:0007669"/>
    <property type="project" value="InterPro"/>
</dbReference>
<evidence type="ECO:0000256" key="3">
    <source>
        <dbReference type="ARBA" id="ARBA00022723"/>
    </source>
</evidence>
<feature type="binding site" evidence="6">
    <location>
        <position position="56"/>
    </location>
    <ligand>
        <name>Fe cation</name>
        <dbReference type="ChEBI" id="CHEBI:24875"/>
        <label>1</label>
    </ligand>
</feature>
<accession>A0A1U9YZI3</accession>
<dbReference type="RefSeq" id="WP_018065025.1">
    <property type="nucleotide sequence ID" value="NZ_AQWH01000010.1"/>
</dbReference>
<evidence type="ECO:0000313" key="10">
    <source>
        <dbReference type="Proteomes" id="UP000191135"/>
    </source>
</evidence>
<dbReference type="CDD" id="cd01055">
    <property type="entry name" value="Nonheme_Ferritin"/>
    <property type="match status" value="1"/>
</dbReference>
<dbReference type="PANTHER" id="PTHR11431:SF127">
    <property type="entry name" value="BACTERIAL NON-HEME FERRITIN"/>
    <property type="match status" value="1"/>
</dbReference>
<dbReference type="InterPro" id="IPR008331">
    <property type="entry name" value="Ferritin_DPS_dom"/>
</dbReference>
<evidence type="ECO:0000256" key="5">
    <source>
        <dbReference type="ARBA" id="ARBA00023004"/>
    </source>
</evidence>
<feature type="binding site" evidence="6">
    <location>
        <position position="53"/>
    </location>
    <ligand>
        <name>Fe cation</name>
        <dbReference type="ChEBI" id="CHEBI:24875"/>
        <label>1</label>
    </ligand>
</feature>
<keyword evidence="10" id="KW-1185">Reference proteome</keyword>
<dbReference type="GO" id="GO:0004322">
    <property type="term" value="F:ferroxidase activity"/>
    <property type="evidence" value="ECO:0007669"/>
    <property type="project" value="TreeGrafter"/>
</dbReference>
<dbReference type="GO" id="GO:0006879">
    <property type="term" value="P:intracellular iron ion homeostasis"/>
    <property type="evidence" value="ECO:0007669"/>
    <property type="project" value="UniProtKB-KW"/>
</dbReference>
<dbReference type="FunFam" id="1.20.1260.10:FF:000001">
    <property type="entry name" value="Non-heme ferritin"/>
    <property type="match status" value="1"/>
</dbReference>
<feature type="domain" description="Ferritin-like diiron" evidence="8">
    <location>
        <begin position="3"/>
        <end position="148"/>
    </location>
</feature>
<dbReference type="KEGG" id="mmed:Mame_01411"/>
<evidence type="ECO:0000313" key="9">
    <source>
        <dbReference type="EMBL" id="AQZ50772.1"/>
    </source>
</evidence>
<evidence type="ECO:0000256" key="6">
    <source>
        <dbReference type="PIRSR" id="PIRSR601519-1"/>
    </source>
</evidence>
<dbReference type="AlphaFoldDB" id="A0A1U9YZI3"/>
<dbReference type="InterPro" id="IPR041719">
    <property type="entry name" value="Ferritin_prok"/>
</dbReference>
<protein>
    <recommendedName>
        <fullName evidence="7">Ferritin</fullName>
        <ecNumber evidence="7">1.16.3.2</ecNumber>
    </recommendedName>
</protein>
<feature type="binding site" evidence="6">
    <location>
        <position position="130"/>
    </location>
    <ligand>
        <name>Fe cation</name>
        <dbReference type="ChEBI" id="CHEBI:24875"/>
        <label>1</label>
    </ligand>
</feature>
<dbReference type="InterPro" id="IPR001519">
    <property type="entry name" value="Ferritin"/>
</dbReference>
<evidence type="ECO:0000256" key="1">
    <source>
        <dbReference type="ARBA" id="ARBA00006950"/>
    </source>
</evidence>
<evidence type="ECO:0000256" key="4">
    <source>
        <dbReference type="ARBA" id="ARBA00023002"/>
    </source>
</evidence>
<dbReference type="STRING" id="1122214.Mame_01411"/>
<comment type="subcellular location">
    <subcellularLocation>
        <location evidence="7">Cytoplasm</location>
    </subcellularLocation>
</comment>
<dbReference type="Proteomes" id="UP000191135">
    <property type="component" value="Chromosome"/>
</dbReference>
<dbReference type="Pfam" id="PF00210">
    <property type="entry name" value="Ferritin"/>
    <property type="match status" value="1"/>
</dbReference>
<evidence type="ECO:0000256" key="7">
    <source>
        <dbReference type="RuleBase" id="RU361145"/>
    </source>
</evidence>
<dbReference type="EMBL" id="CP020330">
    <property type="protein sequence ID" value="AQZ50772.1"/>
    <property type="molecule type" value="Genomic_DNA"/>
</dbReference>
<feature type="binding site" evidence="6">
    <location>
        <position position="97"/>
    </location>
    <ligand>
        <name>Fe cation</name>
        <dbReference type="ChEBI" id="CHEBI:24875"/>
        <label>1</label>
    </ligand>
</feature>
<comment type="similarity">
    <text evidence="1 7">Belongs to the ferritin family. Prokaryotic subfamily.</text>
</comment>
<dbReference type="Gene3D" id="1.20.1260.10">
    <property type="match status" value="1"/>
</dbReference>
<dbReference type="InterPro" id="IPR009078">
    <property type="entry name" value="Ferritin-like_SF"/>
</dbReference>
<sequence length="168" mass="19116">MTVTNSGALAPQLNELLNGEMEAARFYFQAAAWCNQRNMAGCQAFLLAQATEELDHMRRFLAYLFDLDFAVKIADMQAPEIQAQTPRELFAAILETEKKVTRNIYAATTRAEEEGDHATFEFLQWFVREQREEETQFSDILAKIDLIGEGPHALYFIDQEISRIGGAE</sequence>
<name>A0A1U9YZI3_9HYPH</name>
<dbReference type="GO" id="GO:0042802">
    <property type="term" value="F:identical protein binding"/>
    <property type="evidence" value="ECO:0007669"/>
    <property type="project" value="UniProtKB-ARBA"/>
</dbReference>
<dbReference type="GO" id="GO:0008198">
    <property type="term" value="F:ferrous iron binding"/>
    <property type="evidence" value="ECO:0007669"/>
    <property type="project" value="TreeGrafter"/>
</dbReference>
<comment type="catalytic activity">
    <reaction evidence="7">
        <text>4 Fe(2+) + O2 + 6 H2O = 4 iron(III) oxide-hydroxide + 12 H(+)</text>
        <dbReference type="Rhea" id="RHEA:11972"/>
        <dbReference type="ChEBI" id="CHEBI:15377"/>
        <dbReference type="ChEBI" id="CHEBI:15378"/>
        <dbReference type="ChEBI" id="CHEBI:15379"/>
        <dbReference type="ChEBI" id="CHEBI:29033"/>
        <dbReference type="ChEBI" id="CHEBI:78619"/>
        <dbReference type="EC" id="1.16.3.2"/>
    </reaction>
</comment>
<keyword evidence="3 6" id="KW-0479">Metal-binding</keyword>
<dbReference type="GO" id="GO:0005829">
    <property type="term" value="C:cytosol"/>
    <property type="evidence" value="ECO:0007669"/>
    <property type="project" value="TreeGrafter"/>
</dbReference>
<organism evidence="9 10">
    <name type="scientific">Martelella mediterranea DSM 17316</name>
    <dbReference type="NCBI Taxonomy" id="1122214"/>
    <lineage>
        <taxon>Bacteria</taxon>
        <taxon>Pseudomonadati</taxon>
        <taxon>Pseudomonadota</taxon>
        <taxon>Alphaproteobacteria</taxon>
        <taxon>Hyphomicrobiales</taxon>
        <taxon>Aurantimonadaceae</taxon>
        <taxon>Martelella</taxon>
    </lineage>
</organism>
<keyword evidence="5 6" id="KW-0408">Iron</keyword>
<dbReference type="EC" id="1.16.3.2" evidence="7"/>
<dbReference type="InterPro" id="IPR012347">
    <property type="entry name" value="Ferritin-like"/>
</dbReference>
<dbReference type="PANTHER" id="PTHR11431">
    <property type="entry name" value="FERRITIN"/>
    <property type="match status" value="1"/>
</dbReference>
<reference evidence="9 10" key="1">
    <citation type="submission" date="2017-03" db="EMBL/GenBank/DDBJ databases">
        <title>Foreign affairs: Plasmid Transfer between Roseobacters and Rhizobia.</title>
        <authorList>
            <person name="Bartling P."/>
            <person name="Bunk B."/>
            <person name="Overmann J."/>
            <person name="Brinkmann H."/>
            <person name="Petersen J."/>
        </authorList>
    </citation>
    <scope>NUCLEOTIDE SEQUENCE [LARGE SCALE GENOMIC DNA]</scope>
    <source>
        <strain evidence="9 10">MACL11</strain>
    </source>
</reference>
<keyword evidence="7" id="KW-0963">Cytoplasm</keyword>
<dbReference type="GO" id="GO:0006826">
    <property type="term" value="P:iron ion transport"/>
    <property type="evidence" value="ECO:0007669"/>
    <property type="project" value="InterPro"/>
</dbReference>
<evidence type="ECO:0000259" key="8">
    <source>
        <dbReference type="PROSITE" id="PS50905"/>
    </source>
</evidence>
<gene>
    <name evidence="9" type="primary">ftn</name>
    <name evidence="9" type="ORF">Mame_01411</name>
</gene>
<dbReference type="PROSITE" id="PS50905">
    <property type="entry name" value="FERRITIN_LIKE"/>
    <property type="match status" value="1"/>
</dbReference>
<dbReference type="SUPFAM" id="SSF47240">
    <property type="entry name" value="Ferritin-like"/>
    <property type="match status" value="1"/>
</dbReference>
<proteinExistence type="inferred from homology"/>